<evidence type="ECO:0000313" key="7">
    <source>
        <dbReference type="EMBL" id="KAK9887630.1"/>
    </source>
</evidence>
<keyword evidence="3" id="KW-0540">Nuclease</keyword>
<evidence type="ECO:0000256" key="1">
    <source>
        <dbReference type="ARBA" id="ARBA00004123"/>
    </source>
</evidence>
<evidence type="ECO:0000256" key="3">
    <source>
        <dbReference type="ARBA" id="ARBA00022722"/>
    </source>
</evidence>
<evidence type="ECO:0000256" key="5">
    <source>
        <dbReference type="ARBA" id="ARBA00023242"/>
    </source>
</evidence>
<dbReference type="Gene3D" id="3.30.420.10">
    <property type="entry name" value="Ribonuclease H-like superfamily/Ribonuclease H"/>
    <property type="match status" value="1"/>
</dbReference>
<dbReference type="SUPFAM" id="SSF53098">
    <property type="entry name" value="Ribonuclease H-like"/>
    <property type="match status" value="1"/>
</dbReference>
<reference evidence="7 8" key="1">
    <citation type="submission" date="2023-03" db="EMBL/GenBank/DDBJ databases">
        <title>Genome insight into feeding habits of ladybird beetles.</title>
        <authorList>
            <person name="Li H.-S."/>
            <person name="Huang Y.-H."/>
            <person name="Pang H."/>
        </authorList>
    </citation>
    <scope>NUCLEOTIDE SEQUENCE [LARGE SCALE GENOMIC DNA]</scope>
    <source>
        <strain evidence="7">SYSU_2023b</strain>
        <tissue evidence="7">Whole body</tissue>
    </source>
</reference>
<evidence type="ECO:0000313" key="8">
    <source>
        <dbReference type="Proteomes" id="UP001431783"/>
    </source>
</evidence>
<protein>
    <recommendedName>
        <fullName evidence="6">Exonuclease domain-containing protein</fullName>
    </recommendedName>
</protein>
<comment type="subcellular location">
    <subcellularLocation>
        <location evidence="1">Nucleus</location>
    </subcellularLocation>
</comment>
<sequence>MERFVRTQQRMIWSNKLVIPGIYALDCEMCDSIKGMELCKITVVDMKGRCIYDSFVKPEYYVIDFNTRFSRMTQGDVTQFGRTFNQVQQDLLALIHEDTIIVEHSLIMHRQLIDISLVFANEHGYPFSYSLNNWRGVVWKKIFSHPMRDKIRLKYFAWSCSCVPLNKI</sequence>
<organism evidence="7 8">
    <name type="scientific">Henosepilachna vigintioctopunctata</name>
    <dbReference type="NCBI Taxonomy" id="420089"/>
    <lineage>
        <taxon>Eukaryota</taxon>
        <taxon>Metazoa</taxon>
        <taxon>Ecdysozoa</taxon>
        <taxon>Arthropoda</taxon>
        <taxon>Hexapoda</taxon>
        <taxon>Insecta</taxon>
        <taxon>Pterygota</taxon>
        <taxon>Neoptera</taxon>
        <taxon>Endopterygota</taxon>
        <taxon>Coleoptera</taxon>
        <taxon>Polyphaga</taxon>
        <taxon>Cucujiformia</taxon>
        <taxon>Coccinelloidea</taxon>
        <taxon>Coccinellidae</taxon>
        <taxon>Epilachninae</taxon>
        <taxon>Epilachnini</taxon>
        <taxon>Henosepilachna</taxon>
    </lineage>
</organism>
<dbReference type="AlphaFoldDB" id="A0AAW1V639"/>
<dbReference type="GO" id="GO:0003676">
    <property type="term" value="F:nucleic acid binding"/>
    <property type="evidence" value="ECO:0007669"/>
    <property type="project" value="InterPro"/>
</dbReference>
<dbReference type="SMART" id="SM00479">
    <property type="entry name" value="EXOIII"/>
    <property type="match status" value="1"/>
</dbReference>
<dbReference type="InterPro" id="IPR036397">
    <property type="entry name" value="RNaseH_sf"/>
</dbReference>
<keyword evidence="4" id="KW-0378">Hydrolase</keyword>
<keyword evidence="8" id="KW-1185">Reference proteome</keyword>
<dbReference type="Proteomes" id="UP001431783">
    <property type="component" value="Unassembled WGS sequence"/>
</dbReference>
<name>A0AAW1V639_9CUCU</name>
<dbReference type="InterPro" id="IPR047021">
    <property type="entry name" value="REXO1/3/4-like"/>
</dbReference>
<comment type="caution">
    <text evidence="7">The sequence shown here is derived from an EMBL/GenBank/DDBJ whole genome shotgun (WGS) entry which is preliminary data.</text>
</comment>
<dbReference type="PANTHER" id="PTHR12801">
    <property type="entry name" value="RNA EXONUCLEASE REXO1 / RECO3 FAMILY MEMBER-RELATED"/>
    <property type="match status" value="1"/>
</dbReference>
<keyword evidence="5" id="KW-0539">Nucleus</keyword>
<evidence type="ECO:0000256" key="4">
    <source>
        <dbReference type="ARBA" id="ARBA00022801"/>
    </source>
</evidence>
<dbReference type="PANTHER" id="PTHR12801:SF115">
    <property type="entry name" value="FI18136P1-RELATED"/>
    <property type="match status" value="1"/>
</dbReference>
<dbReference type="GO" id="GO:0004527">
    <property type="term" value="F:exonuclease activity"/>
    <property type="evidence" value="ECO:0007669"/>
    <property type="project" value="InterPro"/>
</dbReference>
<evidence type="ECO:0000259" key="6">
    <source>
        <dbReference type="SMART" id="SM00479"/>
    </source>
</evidence>
<evidence type="ECO:0000256" key="2">
    <source>
        <dbReference type="ARBA" id="ARBA00006357"/>
    </source>
</evidence>
<accession>A0AAW1V639</accession>
<comment type="similarity">
    <text evidence="2">Belongs to the REXO1/REXO3 family.</text>
</comment>
<gene>
    <name evidence="7" type="ORF">WA026_023589</name>
</gene>
<feature type="domain" description="Exonuclease" evidence="6">
    <location>
        <begin position="21"/>
        <end position="165"/>
    </location>
</feature>
<proteinExistence type="inferred from homology"/>
<dbReference type="InterPro" id="IPR013520">
    <property type="entry name" value="Ribonucl_H"/>
</dbReference>
<dbReference type="GO" id="GO:0005634">
    <property type="term" value="C:nucleus"/>
    <property type="evidence" value="ECO:0007669"/>
    <property type="project" value="UniProtKB-SubCell"/>
</dbReference>
<dbReference type="InterPro" id="IPR012337">
    <property type="entry name" value="RNaseH-like_sf"/>
</dbReference>
<dbReference type="EMBL" id="JARQZJ010000116">
    <property type="protein sequence ID" value="KAK9887630.1"/>
    <property type="molecule type" value="Genomic_DNA"/>
</dbReference>